<accession>A0AAN9TRK5</accession>
<dbReference type="PANTHER" id="PTHR46704">
    <property type="entry name" value="CXC DOMAIN-CONTAINING PROTEIN-RELATED"/>
    <property type="match status" value="1"/>
</dbReference>
<evidence type="ECO:0000313" key="2">
    <source>
        <dbReference type="EMBL" id="KAK7586031.1"/>
    </source>
</evidence>
<proteinExistence type="predicted"/>
<dbReference type="EMBL" id="JBBCAQ010000032">
    <property type="protein sequence ID" value="KAK7584187.1"/>
    <property type="molecule type" value="Genomic_DNA"/>
</dbReference>
<organism evidence="1 3">
    <name type="scientific">Parthenolecanium corni</name>
    <dbReference type="NCBI Taxonomy" id="536013"/>
    <lineage>
        <taxon>Eukaryota</taxon>
        <taxon>Metazoa</taxon>
        <taxon>Ecdysozoa</taxon>
        <taxon>Arthropoda</taxon>
        <taxon>Hexapoda</taxon>
        <taxon>Insecta</taxon>
        <taxon>Pterygota</taxon>
        <taxon>Neoptera</taxon>
        <taxon>Paraneoptera</taxon>
        <taxon>Hemiptera</taxon>
        <taxon>Sternorrhyncha</taxon>
        <taxon>Coccoidea</taxon>
        <taxon>Coccidae</taxon>
        <taxon>Parthenolecanium</taxon>
    </lineage>
</organism>
<reference evidence="1 3" key="1">
    <citation type="submission" date="2024-03" db="EMBL/GenBank/DDBJ databases">
        <title>Adaptation during the transition from Ophiocordyceps entomopathogen to insect associate is accompanied by gene loss and intensified selection.</title>
        <authorList>
            <person name="Ward C.M."/>
            <person name="Onetto C.A."/>
            <person name="Borneman A.R."/>
        </authorList>
    </citation>
    <scope>NUCLEOTIDE SEQUENCE [LARGE SCALE GENOMIC DNA]</scope>
    <source>
        <strain evidence="1">AWRI1</strain>
        <tissue evidence="1">Single Adult Female</tissue>
    </source>
</reference>
<dbReference type="Proteomes" id="UP001367676">
    <property type="component" value="Unassembled WGS sequence"/>
</dbReference>
<name>A0AAN9TRK5_9HEMI</name>
<evidence type="ECO:0000313" key="1">
    <source>
        <dbReference type="EMBL" id="KAK7584187.1"/>
    </source>
</evidence>
<sequence length="1446" mass="163913">METEKCNIPICSSKTAGGKLIEVKRGRQGLIQASIKRNDGKVSYFRDEATIRVHCKCRQMYTSPKYIKLVQKTVVSKSPIKQRLRAGGKLSLKGNCLFCGKSTAYAAEYLRKLEKKYRERVRVGKVETTTFRDSILDVAAQRNDALGKAVMKRITPVDDLIAADAEYHRACLRRFISIKAGRETAGRPENERVNAAMEGIYRILEDSDDCQHSIPDLINKLEGFHPSEKTVKYKLRKKYGERICITALINRTPVVSFKTTGHKILSDSFYSTRCDNAEEEKTRVIKAVADIILQDCESRVYDTNTYPACDNFLNDAEEQIPASLLLLIESIICQKKKNTSTYKTKCIAICHSILAATRPRSFQSPILLGNGVYFHRNFESRNAVTLLANQGFSTSYHDTVTYELSAICQSKDKILDDSFSQFVFDNADFNCLTLDGLHTMHVMGGIRVVTPMDSVLPQDPVLKLKPIPKKEEIEELGEIPINMFHRNPSAGIGDIVLQDVDQRLYYREREGEWLSLPDLLWMCAKIKNVQIGGWNGFMLGATESLPYKQSFISFLPFVDLPAHDYDCIHTVIQYAREKTHETRQKIAFLTFDLPLYMKAKDIVHSLSLKDVIIRLGGFHTLMSYLGCIGYFMSHSGITEILSLIYAPKSVEKILSGHAYARAVRAHMLLQIALASFLFSNIDFTTEEEELIRSLNHAVLSVEEINDCTVLRNIFEKVEITLVKLADRGPTAKLWVQYFNQVTLMKNFIAAERMANWYLHLKCVRNMLPYFHAAGHFPYAKGAHLYLQEMAELETLLDAEEFQNFKDEGYYTIRRTDKFWSGVWSDMTIEQTLMRSMKVAGGLVHGRGTSASVKAQWIRGTTTASKVCNAMEDFARVNVHTSEQHIDWRDSRRKRDAEDIVKLVTWFSEHPPFPEMNKIISLSTGLVGTDDVNCHNAYDFGTSTIQSILGVQHGSVTLKKINKVSTLASVANSKIAKLKKKQFDPLSLFYRICISISSDEDLKNYLQYELAPYPLSLFNNCDEMIKNQKATLYSIFTPSRGKSRTEGAHYVIDGGFLLHRVRWPQKQTFSGLCDVYYKYIVKNFSGPENVSVVFDGYEEDGLKSAERRRRYAIQSQEIIFQGNTFVSTTQDSFLSNSVNKMRFVKMLAAHLQENKVFVKIARDDADVHIVKRAQEVRMSTVVGEDIDLLVLLVALTSSANEILFLKPGKRTRSQRDILYSSRELQEQLQYLPENLLVAHAFTGCDSTSGMYNKGKLCVHKLLQQGALHNSCEAFLKKNATRKEIQTGGMEIFSAVYGVPLTTTLNEFRFQQFHRLGSSAKIDHSLSKINLRSLCPTIGAAAQHSYRVYCQVQMWLSPDEDINYTDWGWEKDHQTNLLPILTEEPLIPEVLLKMLFCGCKKGCTSANCSCRRNGLKCSSACKNCTGSSCSNSKYLISDDSDDSDVDFL</sequence>
<protein>
    <recommendedName>
        <fullName evidence="4">Tesmin/TSO1-like CXC domain-containing protein</fullName>
    </recommendedName>
</protein>
<keyword evidence="3" id="KW-1185">Reference proteome</keyword>
<dbReference type="PANTHER" id="PTHR46704:SF1">
    <property type="entry name" value="TELOMERE LENGTH REGULATION PROTEIN TEL2 HOMOLOG"/>
    <property type="match status" value="1"/>
</dbReference>
<evidence type="ECO:0008006" key="4">
    <source>
        <dbReference type="Google" id="ProtNLM"/>
    </source>
</evidence>
<dbReference type="EMBL" id="JBBCAQ010000027">
    <property type="protein sequence ID" value="KAK7586031.1"/>
    <property type="molecule type" value="Genomic_DNA"/>
</dbReference>
<comment type="caution">
    <text evidence="1">The sequence shown here is derived from an EMBL/GenBank/DDBJ whole genome shotgun (WGS) entry which is preliminary data.</text>
</comment>
<gene>
    <name evidence="2" type="ORF">V9T40_003907</name>
    <name evidence="1" type="ORF">V9T40_005150</name>
</gene>
<evidence type="ECO:0000313" key="3">
    <source>
        <dbReference type="Proteomes" id="UP001367676"/>
    </source>
</evidence>